<dbReference type="Proteomes" id="UP001388673">
    <property type="component" value="Unassembled WGS sequence"/>
</dbReference>
<evidence type="ECO:0000313" key="1">
    <source>
        <dbReference type="EMBL" id="KAK8854722.1"/>
    </source>
</evidence>
<sequence>MALYVTQAHRCQEGGHGEEGRDDLCEEVEIEDHQDYCHISDLNKEDNNLKRKGKKQRKPNLEWEFSFARVDHDLSNREEERVKIREKKRMEEERRPWFMRWKIDESVLSRMGLRGEEMDSDGGFRGGVNIVEMSNVSGILCLVTPDLDLDLDVARGVWKS</sequence>
<protein>
    <submittedName>
        <fullName evidence="1">Uncharacterized protein</fullName>
    </submittedName>
</protein>
<keyword evidence="2" id="KW-1185">Reference proteome</keyword>
<evidence type="ECO:0000313" key="2">
    <source>
        <dbReference type="Proteomes" id="UP001388673"/>
    </source>
</evidence>
<dbReference type="EMBL" id="JBCAWK010000006">
    <property type="protein sequence ID" value="KAK8854722.1"/>
    <property type="molecule type" value="Genomic_DNA"/>
</dbReference>
<organism evidence="1 2">
    <name type="scientific">Kwoniella newhampshirensis</name>
    <dbReference type="NCBI Taxonomy" id="1651941"/>
    <lineage>
        <taxon>Eukaryota</taxon>
        <taxon>Fungi</taxon>
        <taxon>Dikarya</taxon>
        <taxon>Basidiomycota</taxon>
        <taxon>Agaricomycotina</taxon>
        <taxon>Tremellomycetes</taxon>
        <taxon>Tremellales</taxon>
        <taxon>Cryptococcaceae</taxon>
        <taxon>Kwoniella</taxon>
    </lineage>
</organism>
<dbReference type="AlphaFoldDB" id="A0AAW0YYP8"/>
<dbReference type="KEGG" id="kne:92180719"/>
<proteinExistence type="predicted"/>
<reference evidence="1 2" key="1">
    <citation type="journal article" date="2024" name="bioRxiv">
        <title>Comparative genomics of Cryptococcus and Kwoniella reveals pathogenesis evolution and contrasting karyotype dynamics via intercentromeric recombination or chromosome fusion.</title>
        <authorList>
            <person name="Coelho M.A."/>
            <person name="David-Palma M."/>
            <person name="Shea T."/>
            <person name="Bowers K."/>
            <person name="McGinley-Smith S."/>
            <person name="Mohammad A.W."/>
            <person name="Gnirke A."/>
            <person name="Yurkov A.M."/>
            <person name="Nowrousian M."/>
            <person name="Sun S."/>
            <person name="Cuomo C.A."/>
            <person name="Heitman J."/>
        </authorList>
    </citation>
    <scope>NUCLEOTIDE SEQUENCE [LARGE SCALE GENOMIC DNA]</scope>
    <source>
        <strain evidence="1 2">CBS 13917</strain>
    </source>
</reference>
<name>A0AAW0YYP8_9TREE</name>
<dbReference type="RefSeq" id="XP_066802960.1">
    <property type="nucleotide sequence ID" value="XM_066946568.1"/>
</dbReference>
<accession>A0AAW0YYP8</accession>
<gene>
    <name evidence="1" type="ORF">IAR55_003461</name>
</gene>
<dbReference type="GeneID" id="92180719"/>
<comment type="caution">
    <text evidence="1">The sequence shown here is derived from an EMBL/GenBank/DDBJ whole genome shotgun (WGS) entry which is preliminary data.</text>
</comment>